<dbReference type="NCBIfam" id="NF008087">
    <property type="entry name" value="PRK10826.1"/>
    <property type="match status" value="1"/>
</dbReference>
<organism evidence="1 2">
    <name type="scientific">Marinifilum breve</name>
    <dbReference type="NCBI Taxonomy" id="2184082"/>
    <lineage>
        <taxon>Bacteria</taxon>
        <taxon>Pseudomonadati</taxon>
        <taxon>Bacteroidota</taxon>
        <taxon>Bacteroidia</taxon>
        <taxon>Marinilabiliales</taxon>
        <taxon>Marinifilaceae</taxon>
    </lineage>
</organism>
<comment type="caution">
    <text evidence="1">The sequence shown here is derived from an EMBL/GenBank/DDBJ whole genome shotgun (WGS) entry which is preliminary data.</text>
</comment>
<dbReference type="SFLD" id="SFLDG01135">
    <property type="entry name" value="C1.5.6:_HAD__Beta-PGM__Phospha"/>
    <property type="match status" value="1"/>
</dbReference>
<dbReference type="InterPro" id="IPR023214">
    <property type="entry name" value="HAD_sf"/>
</dbReference>
<dbReference type="InterPro" id="IPR006439">
    <property type="entry name" value="HAD-SF_hydro_IA"/>
</dbReference>
<dbReference type="EMBL" id="QFLI01000005">
    <property type="protein sequence ID" value="PXY00763.1"/>
    <property type="molecule type" value="Genomic_DNA"/>
</dbReference>
<dbReference type="PANTHER" id="PTHR18901:SF38">
    <property type="entry name" value="PSEUDOURIDINE-5'-PHOSPHATASE"/>
    <property type="match status" value="1"/>
</dbReference>
<dbReference type="Gene3D" id="1.10.150.240">
    <property type="entry name" value="Putative phosphatase, domain 2"/>
    <property type="match status" value="1"/>
</dbReference>
<dbReference type="InterPro" id="IPR023198">
    <property type="entry name" value="PGP-like_dom2"/>
</dbReference>
<protein>
    <submittedName>
        <fullName evidence="1">Hexitol phosphatase HxpB</fullName>
    </submittedName>
</protein>
<dbReference type="OrthoDB" id="9797743at2"/>
<dbReference type="NCBIfam" id="TIGR01509">
    <property type="entry name" value="HAD-SF-IA-v3"/>
    <property type="match status" value="1"/>
</dbReference>
<dbReference type="SUPFAM" id="SSF56784">
    <property type="entry name" value="HAD-like"/>
    <property type="match status" value="1"/>
</dbReference>
<dbReference type="SFLD" id="SFLDG01129">
    <property type="entry name" value="C1.5:_HAD__Beta-PGM__Phosphata"/>
    <property type="match status" value="1"/>
</dbReference>
<dbReference type="Gene3D" id="3.40.50.1000">
    <property type="entry name" value="HAD superfamily/HAD-like"/>
    <property type="match status" value="1"/>
</dbReference>
<proteinExistence type="predicted"/>
<dbReference type="InterPro" id="IPR036412">
    <property type="entry name" value="HAD-like_sf"/>
</dbReference>
<gene>
    <name evidence="1" type="ORF">DF185_12720</name>
</gene>
<sequence length="217" mass="24307">MIKAVIFDMDGLLIDSEPFWQESENLVFNSLGIKTNKEMFEIFMGKRIDEVVDAMWEIQNWNHKSKTEVVDSIVNHVIKLVKAKGKALTGVYNTLENLKQSSVKLGLASSSKMNIIEAVLDKLNIREYFEVVHSAEYEEYGKPHPQIFISTAKMLGVNPSECLVFEDSLNGVISALAANMKCFAIPESGALNLKKFIIANKTLGSLNDFKITDLESL</sequence>
<dbReference type="PANTHER" id="PTHR18901">
    <property type="entry name" value="2-DEOXYGLUCOSE-6-PHOSPHATE PHOSPHATASE 2"/>
    <property type="match status" value="1"/>
</dbReference>
<evidence type="ECO:0000313" key="1">
    <source>
        <dbReference type="EMBL" id="PXY00763.1"/>
    </source>
</evidence>
<dbReference type="Proteomes" id="UP000248079">
    <property type="component" value="Unassembled WGS sequence"/>
</dbReference>
<dbReference type="PRINTS" id="PR00413">
    <property type="entry name" value="HADHALOGNASE"/>
</dbReference>
<reference evidence="1 2" key="1">
    <citation type="submission" date="2018-05" db="EMBL/GenBank/DDBJ databases">
        <title>Marinifilum breve JC075T sp. nov., a marine bacterium isolated from Yongle Blue Hole in the South China Sea.</title>
        <authorList>
            <person name="Fu T."/>
        </authorList>
    </citation>
    <scope>NUCLEOTIDE SEQUENCE [LARGE SCALE GENOMIC DNA]</scope>
    <source>
        <strain evidence="1 2">JC075</strain>
    </source>
</reference>
<dbReference type="Pfam" id="PF13419">
    <property type="entry name" value="HAD_2"/>
    <property type="match status" value="1"/>
</dbReference>
<dbReference type="SFLD" id="SFLDS00003">
    <property type="entry name" value="Haloacid_Dehalogenase"/>
    <property type="match status" value="1"/>
</dbReference>
<name>A0A2V3ZWX4_9BACT</name>
<dbReference type="RefSeq" id="WP_110361129.1">
    <property type="nucleotide sequence ID" value="NZ_QFLI01000005.1"/>
</dbReference>
<accession>A0A2V3ZWX4</accession>
<evidence type="ECO:0000313" key="2">
    <source>
        <dbReference type="Proteomes" id="UP000248079"/>
    </source>
</evidence>
<keyword evidence="2" id="KW-1185">Reference proteome</keyword>
<dbReference type="InterPro" id="IPR041492">
    <property type="entry name" value="HAD_2"/>
</dbReference>
<dbReference type="AlphaFoldDB" id="A0A2V3ZWX4"/>